<dbReference type="Gene3D" id="2.30.180.10">
    <property type="entry name" value="FAS1 domain"/>
    <property type="match status" value="3"/>
</dbReference>
<dbReference type="GO" id="GO:0005615">
    <property type="term" value="C:extracellular space"/>
    <property type="evidence" value="ECO:0007669"/>
    <property type="project" value="TreeGrafter"/>
</dbReference>
<evidence type="ECO:0000256" key="5">
    <source>
        <dbReference type="ARBA" id="ARBA00045945"/>
    </source>
</evidence>
<keyword evidence="3 7" id="KW-0732">Signal</keyword>
<reference evidence="10" key="2">
    <citation type="submission" date="2025-09" db="UniProtKB">
        <authorList>
            <consortium name="Ensembl"/>
        </authorList>
    </citation>
    <scope>IDENTIFICATION</scope>
</reference>
<evidence type="ECO:0000256" key="3">
    <source>
        <dbReference type="ARBA" id="ARBA00022729"/>
    </source>
</evidence>
<dbReference type="Ensembl" id="ENSOKIT00005043642.1">
    <property type="protein sequence ID" value="ENSOKIP00005041383.1"/>
    <property type="gene ID" value="ENSOKIG00005017437.1"/>
</dbReference>
<dbReference type="FunFam" id="2.30.180.10:FF:000003">
    <property type="entry name" value="periostin isoform X1"/>
    <property type="match status" value="1"/>
</dbReference>
<evidence type="ECO:0000313" key="10">
    <source>
        <dbReference type="Ensembl" id="ENSOKIP00005041383.1"/>
    </source>
</evidence>
<reference evidence="10" key="1">
    <citation type="submission" date="2025-08" db="UniProtKB">
        <authorList>
            <consortium name="Ensembl"/>
        </authorList>
    </citation>
    <scope>IDENTIFICATION</scope>
</reference>
<evidence type="ECO:0000256" key="7">
    <source>
        <dbReference type="SAM" id="SignalP"/>
    </source>
</evidence>
<evidence type="ECO:0000256" key="6">
    <source>
        <dbReference type="ARBA" id="ARBA00047016"/>
    </source>
</evidence>
<comment type="subunit">
    <text evidence="6">Binds to type I, II, and IV collagens.</text>
</comment>
<evidence type="ECO:0000256" key="4">
    <source>
        <dbReference type="ARBA" id="ARBA00023157"/>
    </source>
</evidence>
<dbReference type="Proteomes" id="UP000694557">
    <property type="component" value="Unassembled WGS sequence"/>
</dbReference>
<dbReference type="PROSITE" id="PS51041">
    <property type="entry name" value="EMI"/>
    <property type="match status" value="1"/>
</dbReference>
<feature type="chain" id="PRO_5034265792" description="Transforming growth factor-beta-induced protein ig-h3" evidence="7">
    <location>
        <begin position="21"/>
        <end position="518"/>
    </location>
</feature>
<sequence length="518" mass="56425">MQHLTLFTLAITLIATICLAKSPYQSVLQHSRIRGRQHGPNVCAMQKIQGTDKKYFTNCKQWYHRKICGKPTVISYECCPGYEKLSGEKGCPAGKKKYANQVIAQSLIIRMIVYFFPALPLVNIYNTLGTAVAAAGLTQMLESDGHYTVFAPTNEAFEKIPPEMLKRILGDPVALRDLLNYHILKNMQCAESITSGTPLETLQGTVLEVGCDGSDMTLNGKAIIQKKDQLGTNGVVHYINELLIPDSAKTLLELAQGSAVTTATKLFVDAGLGSHLSGSEALTILTPQNEAFKEGVTMTGELKKLLKNHILKEQLSSGVLYHRQELETLGGIKLRVLVYRNSLCIENSCIAAHDKTGRFGSMFTVDKVLTPPMGTIMDVLKADDQFSLLVGAIQTAGLTELMNQAGPHTVFAPTNDAFSALPKADLNKLMGNPQELASVLKYHMAKEILVSGGVGSHTRLKPLQGDKLELNMRNQTVYINKVPVVEADLMATNGVVHAVGAIIKPLALEDSDRLIDII</sequence>
<dbReference type="PROSITE" id="PS50213">
    <property type="entry name" value="FAS1"/>
    <property type="match status" value="3"/>
</dbReference>
<dbReference type="GO" id="GO:0050839">
    <property type="term" value="F:cell adhesion molecule binding"/>
    <property type="evidence" value="ECO:0007669"/>
    <property type="project" value="TreeGrafter"/>
</dbReference>
<keyword evidence="4" id="KW-1015">Disulfide bond</keyword>
<gene>
    <name evidence="10" type="primary">TGFBI</name>
    <name evidence="10" type="synonym">LOC109865028</name>
</gene>
<proteinExistence type="predicted"/>
<keyword evidence="11" id="KW-1185">Reference proteome</keyword>
<comment type="function">
    <text evidence="5">Plays a role in cell adhesion. May play a role in cell-collagen interactions.</text>
</comment>
<dbReference type="InterPro" id="IPR011489">
    <property type="entry name" value="EMI_domain"/>
</dbReference>
<dbReference type="SMART" id="SM00554">
    <property type="entry name" value="FAS1"/>
    <property type="match status" value="3"/>
</dbReference>
<dbReference type="Pfam" id="PF02469">
    <property type="entry name" value="Fasciclin"/>
    <property type="match status" value="3"/>
</dbReference>
<dbReference type="FunFam" id="2.30.180.10:FF:000002">
    <property type="entry name" value="periostin isoform X1"/>
    <property type="match status" value="1"/>
</dbReference>
<feature type="domain" description="EMI" evidence="9">
    <location>
        <begin position="39"/>
        <end position="93"/>
    </location>
</feature>
<keyword evidence="2" id="KW-0597">Phosphoprotein</keyword>
<protein>
    <recommendedName>
        <fullName evidence="1">Transforming growth factor-beta-induced protein ig-h3</fullName>
    </recommendedName>
</protein>
<dbReference type="InterPro" id="IPR050904">
    <property type="entry name" value="Adhesion/Biosynth-related"/>
</dbReference>
<dbReference type="GO" id="GO:0031012">
    <property type="term" value="C:extracellular matrix"/>
    <property type="evidence" value="ECO:0007669"/>
    <property type="project" value="TreeGrafter"/>
</dbReference>
<dbReference type="GeneTree" id="ENSGT00530000063860"/>
<dbReference type="SUPFAM" id="SSF82153">
    <property type="entry name" value="FAS1 domain"/>
    <property type="match status" value="3"/>
</dbReference>
<dbReference type="PANTHER" id="PTHR10900">
    <property type="entry name" value="PERIOSTIN-RELATED"/>
    <property type="match status" value="1"/>
</dbReference>
<dbReference type="GO" id="GO:0030198">
    <property type="term" value="P:extracellular matrix organization"/>
    <property type="evidence" value="ECO:0007669"/>
    <property type="project" value="TreeGrafter"/>
</dbReference>
<evidence type="ECO:0000313" key="11">
    <source>
        <dbReference type="Proteomes" id="UP000694557"/>
    </source>
</evidence>
<accession>A0A8C7GER1</accession>
<feature type="domain" description="FAS1" evidence="8">
    <location>
        <begin position="112"/>
        <end position="243"/>
    </location>
</feature>
<name>A0A8C7GER1_ONCKI</name>
<evidence type="ECO:0000259" key="8">
    <source>
        <dbReference type="PROSITE" id="PS50213"/>
    </source>
</evidence>
<dbReference type="PANTHER" id="PTHR10900:SF82">
    <property type="entry name" value="TRANSFORMING GROWTH FACTOR-BETA-INDUCED PROTEIN IG-H3"/>
    <property type="match status" value="1"/>
</dbReference>
<feature type="signal peptide" evidence="7">
    <location>
        <begin position="1"/>
        <end position="20"/>
    </location>
</feature>
<dbReference type="InterPro" id="IPR000782">
    <property type="entry name" value="FAS1_domain"/>
</dbReference>
<dbReference type="InterPro" id="IPR036378">
    <property type="entry name" value="FAS1_dom_sf"/>
</dbReference>
<organism evidence="10 11">
    <name type="scientific">Oncorhynchus kisutch</name>
    <name type="common">Coho salmon</name>
    <name type="synonym">Salmo kisutch</name>
    <dbReference type="NCBI Taxonomy" id="8019"/>
    <lineage>
        <taxon>Eukaryota</taxon>
        <taxon>Metazoa</taxon>
        <taxon>Chordata</taxon>
        <taxon>Craniata</taxon>
        <taxon>Vertebrata</taxon>
        <taxon>Euteleostomi</taxon>
        <taxon>Actinopterygii</taxon>
        <taxon>Neopterygii</taxon>
        <taxon>Teleostei</taxon>
        <taxon>Protacanthopterygii</taxon>
        <taxon>Salmoniformes</taxon>
        <taxon>Salmonidae</taxon>
        <taxon>Salmoninae</taxon>
        <taxon>Oncorhynchus</taxon>
    </lineage>
</organism>
<feature type="domain" description="FAS1" evidence="8">
    <location>
        <begin position="373"/>
        <end position="503"/>
    </location>
</feature>
<feature type="domain" description="FAS1" evidence="8">
    <location>
        <begin position="247"/>
        <end position="369"/>
    </location>
</feature>
<evidence type="ECO:0000259" key="9">
    <source>
        <dbReference type="PROSITE" id="PS51041"/>
    </source>
</evidence>
<dbReference type="FunFam" id="2.30.180.10:FF:000032">
    <property type="entry name" value="Fasciclin domain-containing protein, putative"/>
    <property type="match status" value="1"/>
</dbReference>
<evidence type="ECO:0000256" key="1">
    <source>
        <dbReference type="ARBA" id="ARBA00022081"/>
    </source>
</evidence>
<dbReference type="AlphaFoldDB" id="A0A8C7GER1"/>
<dbReference type="GO" id="GO:0007155">
    <property type="term" value="P:cell adhesion"/>
    <property type="evidence" value="ECO:0007669"/>
    <property type="project" value="TreeGrafter"/>
</dbReference>
<evidence type="ECO:0000256" key="2">
    <source>
        <dbReference type="ARBA" id="ARBA00022553"/>
    </source>
</evidence>